<accession>A0AAW0KBD8</accession>
<dbReference type="EMBL" id="PKMF04000350">
    <property type="protein sequence ID" value="KAK7836567.1"/>
    <property type="molecule type" value="Genomic_DNA"/>
</dbReference>
<gene>
    <name evidence="1" type="ORF">CFP56_022373</name>
</gene>
<dbReference type="Proteomes" id="UP000237347">
    <property type="component" value="Unassembled WGS sequence"/>
</dbReference>
<name>A0AAW0KBD8_QUESU</name>
<proteinExistence type="predicted"/>
<evidence type="ECO:0000313" key="2">
    <source>
        <dbReference type="Proteomes" id="UP000237347"/>
    </source>
</evidence>
<evidence type="ECO:0000313" key="1">
    <source>
        <dbReference type="EMBL" id="KAK7836567.1"/>
    </source>
</evidence>
<reference evidence="1 2" key="1">
    <citation type="journal article" date="2018" name="Sci. Data">
        <title>The draft genome sequence of cork oak.</title>
        <authorList>
            <person name="Ramos A.M."/>
            <person name="Usie A."/>
            <person name="Barbosa P."/>
            <person name="Barros P.M."/>
            <person name="Capote T."/>
            <person name="Chaves I."/>
            <person name="Simoes F."/>
            <person name="Abreu I."/>
            <person name="Carrasquinho I."/>
            <person name="Faro C."/>
            <person name="Guimaraes J.B."/>
            <person name="Mendonca D."/>
            <person name="Nobrega F."/>
            <person name="Rodrigues L."/>
            <person name="Saibo N.J.M."/>
            <person name="Varela M.C."/>
            <person name="Egas C."/>
            <person name="Matos J."/>
            <person name="Miguel C.M."/>
            <person name="Oliveira M.M."/>
            <person name="Ricardo C.P."/>
            <person name="Goncalves S."/>
        </authorList>
    </citation>
    <scope>NUCLEOTIDE SEQUENCE [LARGE SCALE GENOMIC DNA]</scope>
    <source>
        <strain evidence="2">cv. HL8</strain>
    </source>
</reference>
<sequence length="92" mass="10523">MGELCGLLDHIQSLTDSNRIRQEPEKARDKEEDTCEHYYISNKRGRLPTTHLGKRVSSSIGFSEAMKKLKFSKILGKFCLAFIINRLCYSIG</sequence>
<organism evidence="1 2">
    <name type="scientific">Quercus suber</name>
    <name type="common">Cork oak</name>
    <dbReference type="NCBI Taxonomy" id="58331"/>
    <lineage>
        <taxon>Eukaryota</taxon>
        <taxon>Viridiplantae</taxon>
        <taxon>Streptophyta</taxon>
        <taxon>Embryophyta</taxon>
        <taxon>Tracheophyta</taxon>
        <taxon>Spermatophyta</taxon>
        <taxon>Magnoliopsida</taxon>
        <taxon>eudicotyledons</taxon>
        <taxon>Gunneridae</taxon>
        <taxon>Pentapetalae</taxon>
        <taxon>rosids</taxon>
        <taxon>fabids</taxon>
        <taxon>Fagales</taxon>
        <taxon>Fagaceae</taxon>
        <taxon>Quercus</taxon>
    </lineage>
</organism>
<dbReference type="AlphaFoldDB" id="A0AAW0KBD8"/>
<protein>
    <submittedName>
        <fullName evidence="1">Uncharacterized protein</fullName>
    </submittedName>
</protein>
<keyword evidence="2" id="KW-1185">Reference proteome</keyword>
<comment type="caution">
    <text evidence="1">The sequence shown here is derived from an EMBL/GenBank/DDBJ whole genome shotgun (WGS) entry which is preliminary data.</text>
</comment>